<dbReference type="Gene3D" id="1.10.4160.10">
    <property type="entry name" value="Hydantoin permease"/>
    <property type="match status" value="2"/>
</dbReference>
<proteinExistence type="inferred from homology"/>
<evidence type="ECO:0000256" key="6">
    <source>
        <dbReference type="ARBA" id="ARBA00023136"/>
    </source>
</evidence>
<evidence type="ECO:0000256" key="4">
    <source>
        <dbReference type="ARBA" id="ARBA00022692"/>
    </source>
</evidence>
<dbReference type="PIRSF" id="PIRSF002744">
    <property type="entry name" value="Pur-cyt_permease"/>
    <property type="match status" value="1"/>
</dbReference>
<protein>
    <submittedName>
        <fullName evidence="10">Purine-cytosine permease fcyB</fullName>
    </submittedName>
</protein>
<evidence type="ECO:0000256" key="3">
    <source>
        <dbReference type="ARBA" id="ARBA00022448"/>
    </source>
</evidence>
<name>A0A8H6VPE4_9PEZI</name>
<feature type="transmembrane region" description="Helical" evidence="9">
    <location>
        <begin position="103"/>
        <end position="122"/>
    </location>
</feature>
<dbReference type="InterPro" id="IPR001248">
    <property type="entry name" value="Pur-cyt_permease"/>
</dbReference>
<dbReference type="OrthoDB" id="5428495at2759"/>
<comment type="caution">
    <text evidence="10">The sequence shown here is derived from an EMBL/GenBank/DDBJ whole genome shotgun (WGS) entry which is preliminary data.</text>
</comment>
<dbReference type="PANTHER" id="PTHR31806:SF7">
    <property type="entry name" value="TRANSPORTER, PUTATIVE (AFU_ORTHOLOGUE AFUA_2G04690)-RELATED"/>
    <property type="match status" value="1"/>
</dbReference>
<gene>
    <name evidence="10" type="ORF">HII31_02962</name>
</gene>
<dbReference type="Pfam" id="PF02133">
    <property type="entry name" value="Transp_cyt_pur"/>
    <property type="match status" value="1"/>
</dbReference>
<evidence type="ECO:0000313" key="11">
    <source>
        <dbReference type="Proteomes" id="UP000660729"/>
    </source>
</evidence>
<feature type="transmembrane region" description="Helical" evidence="9">
    <location>
        <begin position="357"/>
        <end position="380"/>
    </location>
</feature>
<feature type="transmembrane region" description="Helical" evidence="9">
    <location>
        <begin position="330"/>
        <end position="351"/>
    </location>
</feature>
<dbReference type="EMBL" id="JABCIY010000038">
    <property type="protein sequence ID" value="KAF7195644.1"/>
    <property type="molecule type" value="Genomic_DNA"/>
</dbReference>
<feature type="transmembrane region" description="Helical" evidence="9">
    <location>
        <begin position="203"/>
        <end position="226"/>
    </location>
</feature>
<evidence type="ECO:0000256" key="7">
    <source>
        <dbReference type="PIRNR" id="PIRNR002744"/>
    </source>
</evidence>
<feature type="transmembrane region" description="Helical" evidence="9">
    <location>
        <begin position="297"/>
        <end position="318"/>
    </location>
</feature>
<evidence type="ECO:0000256" key="5">
    <source>
        <dbReference type="ARBA" id="ARBA00022989"/>
    </source>
</evidence>
<dbReference type="AlphaFoldDB" id="A0A8H6VPE4"/>
<dbReference type="GO" id="GO:0000329">
    <property type="term" value="C:fungal-type vacuole membrane"/>
    <property type="evidence" value="ECO:0007669"/>
    <property type="project" value="TreeGrafter"/>
</dbReference>
<evidence type="ECO:0000256" key="1">
    <source>
        <dbReference type="ARBA" id="ARBA00004141"/>
    </source>
</evidence>
<comment type="similarity">
    <text evidence="2 7">Belongs to the purine-cytosine permease (2.A.39) family.</text>
</comment>
<keyword evidence="6 7" id="KW-0472">Membrane</keyword>
<keyword evidence="5 9" id="KW-1133">Transmembrane helix</keyword>
<organism evidence="10 11">
    <name type="scientific">Pseudocercospora fuligena</name>
    <dbReference type="NCBI Taxonomy" id="685502"/>
    <lineage>
        <taxon>Eukaryota</taxon>
        <taxon>Fungi</taxon>
        <taxon>Dikarya</taxon>
        <taxon>Ascomycota</taxon>
        <taxon>Pezizomycotina</taxon>
        <taxon>Dothideomycetes</taxon>
        <taxon>Dothideomycetidae</taxon>
        <taxon>Mycosphaerellales</taxon>
        <taxon>Mycosphaerellaceae</taxon>
        <taxon>Pseudocercospora</taxon>
    </lineage>
</organism>
<dbReference type="InterPro" id="IPR026030">
    <property type="entry name" value="Pur-cyt_permease_Fcy2/21/22"/>
</dbReference>
<dbReference type="Proteomes" id="UP000660729">
    <property type="component" value="Unassembled WGS sequence"/>
</dbReference>
<evidence type="ECO:0000256" key="9">
    <source>
        <dbReference type="SAM" id="Phobius"/>
    </source>
</evidence>
<feature type="transmembrane region" description="Helical" evidence="9">
    <location>
        <begin position="401"/>
        <end position="423"/>
    </location>
</feature>
<sequence length="469" mass="50933">MKKEAQSEVEHMRTSSIDDSHETPAPGDQRPYRGLRHLQDFEQWLQDKANIETQGIKRVAEDERRPPSTWNIFLLWASFNVHAPSLTLGILGAELGLSLRTSVAACMIGIVVGAFLPAFNGTLGPKLLSAVSDFSMSITVGIIIVSILDYIISFFGYRVLHTFEKYSWIVAFILLSVLLGQAAPHANTEAKSLSTGLPLIGSFLTLLAVNMSNSAGWCTAAADFLVHYPSTLSRWLVATLIYSGIVVFTTFPVVVGVVVGNVGLFSGEESPYFAAFEEHGAGGLIARIYHPIAWSKFALVFLSWSALGNGVCICYSAGLSLQTLGPVFQAVPRSIWSLLFIIVVAVISIAGQEHLSSIVLSFVSVVGYWSVAFFAILFLEDQVVRKKTGYDLDAWNQPEKLPWGMAAILALLAGYLAGGLPGMAQTWYVGPIAAKFGPYGGDVGMWLCVTIAALVYLPLRLLERHLIGR</sequence>
<comment type="subcellular location">
    <subcellularLocation>
        <location evidence="1">Membrane</location>
        <topology evidence="1">Multi-pass membrane protein</topology>
    </subcellularLocation>
</comment>
<keyword evidence="3 7" id="KW-0813">Transport</keyword>
<dbReference type="GO" id="GO:0022857">
    <property type="term" value="F:transmembrane transporter activity"/>
    <property type="evidence" value="ECO:0007669"/>
    <property type="project" value="InterPro"/>
</dbReference>
<evidence type="ECO:0000313" key="10">
    <source>
        <dbReference type="EMBL" id="KAF7195644.1"/>
    </source>
</evidence>
<keyword evidence="11" id="KW-1185">Reference proteome</keyword>
<accession>A0A8H6VPE4</accession>
<reference evidence="10" key="1">
    <citation type="submission" date="2020-04" db="EMBL/GenBank/DDBJ databases">
        <title>Draft genome resource of the tomato pathogen Pseudocercospora fuligena.</title>
        <authorList>
            <person name="Zaccaron A."/>
        </authorList>
    </citation>
    <scope>NUCLEOTIDE SEQUENCE</scope>
    <source>
        <strain evidence="10">PF001</strain>
    </source>
</reference>
<feature type="transmembrane region" description="Helical" evidence="9">
    <location>
        <begin position="235"/>
        <end position="259"/>
    </location>
</feature>
<evidence type="ECO:0000256" key="2">
    <source>
        <dbReference type="ARBA" id="ARBA00008974"/>
    </source>
</evidence>
<feature type="transmembrane region" description="Helical" evidence="9">
    <location>
        <begin position="443"/>
        <end position="462"/>
    </location>
</feature>
<keyword evidence="4 9" id="KW-0812">Transmembrane</keyword>
<feature type="transmembrane region" description="Helical" evidence="9">
    <location>
        <begin position="134"/>
        <end position="154"/>
    </location>
</feature>
<evidence type="ECO:0000256" key="8">
    <source>
        <dbReference type="SAM" id="MobiDB-lite"/>
    </source>
</evidence>
<dbReference type="PANTHER" id="PTHR31806">
    <property type="entry name" value="PURINE-CYTOSINE PERMEASE FCY2-RELATED"/>
    <property type="match status" value="1"/>
</dbReference>
<feature type="transmembrane region" description="Helical" evidence="9">
    <location>
        <begin position="166"/>
        <end position="183"/>
    </location>
</feature>
<feature type="region of interest" description="Disordered" evidence="8">
    <location>
        <begin position="1"/>
        <end position="32"/>
    </location>
</feature>
<dbReference type="GO" id="GO:0005886">
    <property type="term" value="C:plasma membrane"/>
    <property type="evidence" value="ECO:0007669"/>
    <property type="project" value="TreeGrafter"/>
</dbReference>
<feature type="compositionally biased region" description="Basic and acidic residues" evidence="8">
    <location>
        <begin position="1"/>
        <end position="22"/>
    </location>
</feature>